<dbReference type="GO" id="GO:0016787">
    <property type="term" value="F:hydrolase activity"/>
    <property type="evidence" value="ECO:0007669"/>
    <property type="project" value="UniProtKB-KW"/>
</dbReference>
<dbReference type="RefSeq" id="WP_092174047.1">
    <property type="nucleotide sequence ID" value="NZ_FNZH01000003.1"/>
</dbReference>
<dbReference type="InterPro" id="IPR028994">
    <property type="entry name" value="Integrin_alpha_N"/>
</dbReference>
<dbReference type="Gene3D" id="2.60.40.10">
    <property type="entry name" value="Immunoglobulins"/>
    <property type="match status" value="3"/>
</dbReference>
<dbReference type="STRING" id="1416801.SAMN05192553_103483"/>
<feature type="domain" description="Dystroglycan-type cadherin-like" evidence="5">
    <location>
        <begin position="585"/>
        <end position="684"/>
    </location>
</feature>
<dbReference type="SUPFAM" id="SSF81296">
    <property type="entry name" value="E set domains"/>
    <property type="match status" value="1"/>
</dbReference>
<evidence type="ECO:0000256" key="4">
    <source>
        <dbReference type="ARBA" id="ARBA00023180"/>
    </source>
</evidence>
<keyword evidence="2" id="KW-0677">Repeat</keyword>
<dbReference type="PANTHER" id="PTHR23221">
    <property type="entry name" value="GLYCOSYLPHOSPHATIDYLINOSITOL PHOSPHOLIPASE D"/>
    <property type="match status" value="1"/>
</dbReference>
<evidence type="ECO:0000256" key="3">
    <source>
        <dbReference type="ARBA" id="ARBA00022801"/>
    </source>
</evidence>
<dbReference type="Proteomes" id="UP000199403">
    <property type="component" value="Unassembled WGS sequence"/>
</dbReference>
<evidence type="ECO:0000313" key="7">
    <source>
        <dbReference type="Proteomes" id="UP000199403"/>
    </source>
</evidence>
<evidence type="ECO:0000313" key="6">
    <source>
        <dbReference type="EMBL" id="SEJ36429.1"/>
    </source>
</evidence>
<keyword evidence="3" id="KW-0378">Hydrolase</keyword>
<dbReference type="SMART" id="SM00191">
    <property type="entry name" value="Int_alpha"/>
    <property type="match status" value="6"/>
</dbReference>
<dbReference type="InterPro" id="IPR013519">
    <property type="entry name" value="Int_alpha_beta-p"/>
</dbReference>
<sequence length="948" mass="102500">MRIKRTKFQIWQKTQRKYRNLQYRLSASTAAVANKRLNRKLIHLGNRLNNLNRKWKLGIATSLITCWLAFNPLKSSLAQNLPAELDLSTFVNGTNGIVIKSDEPKDGFGFSISSKGDFNGDGFNDLVVSAPLTQEIVTVDSQYDYRGKVSVIFGKDSFSGRELELSSLDESDGFSVDGINSFSVLGRRVDFIGDINSDGFDDIIMSSYDNREENNSLNSWDEGEAYVIFGTDQMMPSNFDLSTLDGSNGFRIVRRENTQDFALHLTGLGDVNGDGIDDFAVTARKETNNIDTSETYVVFGSNSGFPEAFEISSLDGLNGYIIVESAVNDSGSNMVEGVGDFNGDGINDILIGGYNFSMHHSFVVFGRSGYNENIDLLQLSSEKGYLVTTLTEGEIAQALQIAFAGDVNGDGMDDIVASNYDHDDITEWYMIFGREEAVSNNVIDLSNFTNADGFLIEAETDWDWTQTQSRSVAGNFDFNRDGFSDFLIGASENHTSLNGTSYMVFGSPERIPSPFSLSNLNGENGFKMTSSVDDSVLGFSLAGFGDFNGDGFDDVAVSLAAPYGESSVFILFGRESSSSLNRAPVVFSGVPDQTANVEVSFNLTIPSTAFEDADGDDLSYTATLEDGTALPSWLTFEGATRTFSGTPAGSDVGSISIKVTADDGNGGTAEDIFVLTIEETPNAAPVLANAIPDLAATEGEPFTFTLPENTFTDADSDALTYTITLEDGSALPAWLKFDTGSLTFSGTPETSDLGSIGITITVDDGKGATAEDSFEITVRVPMPLLSDFSPKRGWVGDKLTLTGEKLDLVTEISLNGTAADFTLVDANTLEVVVPDGTTTGSIILTYAGGQVESATNFTMDIVTSLRENRERSFSVYPNPGPGIFIVETNYHESQDISYQVYDLSGKTVAKGLVTGDITEIDLRNYPNGTYIIVILSDQGRSVTRVIKQ</sequence>
<dbReference type="InterPro" id="IPR013517">
    <property type="entry name" value="FG-GAP"/>
</dbReference>
<dbReference type="EMBL" id="FNZH01000003">
    <property type="protein sequence ID" value="SEJ36429.1"/>
    <property type="molecule type" value="Genomic_DNA"/>
</dbReference>
<dbReference type="InterPro" id="IPR014756">
    <property type="entry name" value="Ig_E-set"/>
</dbReference>
<evidence type="ECO:0000256" key="1">
    <source>
        <dbReference type="ARBA" id="ARBA00022729"/>
    </source>
</evidence>
<dbReference type="SUPFAM" id="SSF49313">
    <property type="entry name" value="Cadherin-like"/>
    <property type="match status" value="2"/>
</dbReference>
<dbReference type="GO" id="GO:0005509">
    <property type="term" value="F:calcium ion binding"/>
    <property type="evidence" value="ECO:0007669"/>
    <property type="project" value="InterPro"/>
</dbReference>
<dbReference type="GO" id="GO:0008305">
    <property type="term" value="C:integrin complex"/>
    <property type="evidence" value="ECO:0007669"/>
    <property type="project" value="InterPro"/>
</dbReference>
<name>A0A1H6Y584_9BACT</name>
<accession>A0A1H6Y584</accession>
<dbReference type="Pfam" id="PF01839">
    <property type="entry name" value="FG-GAP"/>
    <property type="match status" value="1"/>
</dbReference>
<dbReference type="Gene3D" id="2.130.10.130">
    <property type="entry name" value="Integrin alpha, N-terminal"/>
    <property type="match status" value="3"/>
</dbReference>
<dbReference type="PROSITE" id="PS51470">
    <property type="entry name" value="FG_GAP"/>
    <property type="match status" value="1"/>
</dbReference>
<gene>
    <name evidence="6" type="ORF">SAMN05192553_103483</name>
</gene>
<dbReference type="GO" id="GO:0007155">
    <property type="term" value="P:cell adhesion"/>
    <property type="evidence" value="ECO:0007669"/>
    <property type="project" value="InterPro"/>
</dbReference>
<dbReference type="Pfam" id="PF18962">
    <property type="entry name" value="Por_Secre_tail"/>
    <property type="match status" value="1"/>
</dbReference>
<dbReference type="InterPro" id="IPR013783">
    <property type="entry name" value="Ig-like_fold"/>
</dbReference>
<reference evidence="7" key="1">
    <citation type="submission" date="2016-10" db="EMBL/GenBank/DDBJ databases">
        <authorList>
            <person name="Varghese N."/>
            <person name="Submissions S."/>
        </authorList>
    </citation>
    <scope>NUCLEOTIDE SEQUENCE [LARGE SCALE GENOMIC DNA]</scope>
    <source>
        <strain evidence="7">IBRC-M 10761</strain>
    </source>
</reference>
<dbReference type="PRINTS" id="PR01185">
    <property type="entry name" value="INTEGRINA"/>
</dbReference>
<proteinExistence type="predicted"/>
<dbReference type="NCBIfam" id="TIGR04183">
    <property type="entry name" value="Por_Secre_tail"/>
    <property type="match status" value="1"/>
</dbReference>
<dbReference type="OrthoDB" id="883622at2"/>
<dbReference type="CDD" id="cd11303">
    <property type="entry name" value="Dystroglycan_repeat"/>
    <property type="match status" value="1"/>
</dbReference>
<dbReference type="Pfam" id="PF01833">
    <property type="entry name" value="TIG"/>
    <property type="match status" value="1"/>
</dbReference>
<keyword evidence="7" id="KW-1185">Reference proteome</keyword>
<dbReference type="InterPro" id="IPR002909">
    <property type="entry name" value="IPT_dom"/>
</dbReference>
<keyword evidence="1" id="KW-0732">Signal</keyword>
<protein>
    <submittedName>
        <fullName evidence="6">Por secretion system C-terminal sorting domain-containing protein</fullName>
    </submittedName>
</protein>
<dbReference type="InterPro" id="IPR026444">
    <property type="entry name" value="Secre_tail"/>
</dbReference>
<dbReference type="Pfam" id="PF05345">
    <property type="entry name" value="He_PIG"/>
    <property type="match status" value="2"/>
</dbReference>
<feature type="domain" description="Dystroglycan-type cadherin-like" evidence="5">
    <location>
        <begin position="686"/>
        <end position="785"/>
    </location>
</feature>
<dbReference type="AlphaFoldDB" id="A0A1H6Y584"/>
<evidence type="ECO:0000256" key="2">
    <source>
        <dbReference type="ARBA" id="ARBA00022737"/>
    </source>
</evidence>
<dbReference type="InterPro" id="IPR006644">
    <property type="entry name" value="Cadg"/>
</dbReference>
<dbReference type="SUPFAM" id="SSF69318">
    <property type="entry name" value="Integrin alpha N-terminal domain"/>
    <property type="match status" value="1"/>
</dbReference>
<evidence type="ECO:0000259" key="5">
    <source>
        <dbReference type="SMART" id="SM00736"/>
    </source>
</evidence>
<dbReference type="CDD" id="cd00102">
    <property type="entry name" value="IPT"/>
    <property type="match status" value="1"/>
</dbReference>
<dbReference type="SMART" id="SM00736">
    <property type="entry name" value="CADG"/>
    <property type="match status" value="2"/>
</dbReference>
<dbReference type="InterPro" id="IPR000413">
    <property type="entry name" value="Integrin_alpha"/>
</dbReference>
<dbReference type="PANTHER" id="PTHR23221:SF7">
    <property type="entry name" value="PHOSPHATIDYLINOSITOL-GLYCAN-SPECIFIC PHOSPHOLIPASE D"/>
    <property type="match status" value="1"/>
</dbReference>
<dbReference type="InterPro" id="IPR015919">
    <property type="entry name" value="Cadherin-like_sf"/>
</dbReference>
<organism evidence="6 7">
    <name type="scientific">Cyclobacterium xiamenense</name>
    <dbReference type="NCBI Taxonomy" id="1297121"/>
    <lineage>
        <taxon>Bacteria</taxon>
        <taxon>Pseudomonadati</taxon>
        <taxon>Bacteroidota</taxon>
        <taxon>Cytophagia</taxon>
        <taxon>Cytophagales</taxon>
        <taxon>Cyclobacteriaceae</taxon>
        <taxon>Cyclobacterium</taxon>
    </lineage>
</organism>
<keyword evidence="4" id="KW-0325">Glycoprotein</keyword>